<evidence type="ECO:0000259" key="1">
    <source>
        <dbReference type="Pfam" id="PF00149"/>
    </source>
</evidence>
<dbReference type="InterPro" id="IPR050126">
    <property type="entry name" value="Ap4A_hydrolase"/>
</dbReference>
<dbReference type="OrthoDB" id="9808081at2"/>
<dbReference type="PANTHER" id="PTHR42850">
    <property type="entry name" value="METALLOPHOSPHOESTERASE"/>
    <property type="match status" value="1"/>
</dbReference>
<dbReference type="SUPFAM" id="SSF56300">
    <property type="entry name" value="Metallo-dependent phosphatases"/>
    <property type="match status" value="1"/>
</dbReference>
<dbReference type="CDD" id="cd00144">
    <property type="entry name" value="MPP_PPP_family"/>
    <property type="match status" value="1"/>
</dbReference>
<dbReference type="Pfam" id="PF00149">
    <property type="entry name" value="Metallophos"/>
    <property type="match status" value="1"/>
</dbReference>
<accession>A0A2S7KRV1</accession>
<dbReference type="GO" id="GO:0110154">
    <property type="term" value="P:RNA decapping"/>
    <property type="evidence" value="ECO:0007669"/>
    <property type="project" value="TreeGrafter"/>
</dbReference>
<dbReference type="AlphaFoldDB" id="A0A2S7KRV1"/>
<dbReference type="Gene3D" id="3.60.21.10">
    <property type="match status" value="1"/>
</dbReference>
<feature type="domain" description="Calcineurin-like phosphoesterase" evidence="1">
    <location>
        <begin position="1"/>
        <end position="144"/>
    </location>
</feature>
<gene>
    <name evidence="2" type="ORF">BST85_10925</name>
</gene>
<keyword evidence="3" id="KW-1185">Reference proteome</keyword>
<dbReference type="InterPro" id="IPR029052">
    <property type="entry name" value="Metallo-depent_PP-like"/>
</dbReference>
<organism evidence="2 3">
    <name type="scientific">Aureitalea marina</name>
    <dbReference type="NCBI Taxonomy" id="930804"/>
    <lineage>
        <taxon>Bacteria</taxon>
        <taxon>Pseudomonadati</taxon>
        <taxon>Bacteroidota</taxon>
        <taxon>Flavobacteriia</taxon>
        <taxon>Flavobacteriales</taxon>
        <taxon>Flavobacteriaceae</taxon>
        <taxon>Aureitalea</taxon>
    </lineage>
</organism>
<dbReference type="PANTHER" id="PTHR42850:SF4">
    <property type="entry name" value="ZINC-DEPENDENT ENDOPOLYPHOSPHATASE"/>
    <property type="match status" value="1"/>
</dbReference>
<dbReference type="GO" id="GO:0008803">
    <property type="term" value="F:bis(5'-nucleosyl)-tetraphosphatase (symmetrical) activity"/>
    <property type="evidence" value="ECO:0007669"/>
    <property type="project" value="TreeGrafter"/>
</dbReference>
<sequence length="241" mass="27976">MRTLVVGDIHGGLRGLEQVLRRVRPKKGDQFIFLGDYVDGWSQAAQTIAFLIDFRQQYSCVFLRGNHDELAYNYLSKNDDQPLWLAHGGEATRRSYLEVKQDDIQDHLAFFESLINYHVDEQDRLFVHAGFSNLHGPKYEYYPNSVYWDRSLWEMVCAMDPNLGPEDNLYPNRLRLFKEIYIGHTPVSRIGSTVPVQFANVWNIDTGAAFKGPLSVMDVDSKQIWQSDPVWNLYPREKGRN</sequence>
<proteinExistence type="predicted"/>
<comment type="caution">
    <text evidence="2">The sequence shown here is derived from an EMBL/GenBank/DDBJ whole genome shotgun (WGS) entry which is preliminary data.</text>
</comment>
<reference evidence="2 3" key="1">
    <citation type="submission" date="2016-11" db="EMBL/GenBank/DDBJ databases">
        <title>Trade-off between light-utilization and light-protection in marine flavobacteria.</title>
        <authorList>
            <person name="Kumagai Y."/>
        </authorList>
    </citation>
    <scope>NUCLEOTIDE SEQUENCE [LARGE SCALE GENOMIC DNA]</scope>
    <source>
        <strain evidence="2 3">NBRC 107741</strain>
    </source>
</reference>
<dbReference type="PRINTS" id="PR00114">
    <property type="entry name" value="STPHPHTASE"/>
</dbReference>
<protein>
    <submittedName>
        <fullName evidence="2">Serine/threonine protein phosphatase</fullName>
    </submittedName>
</protein>
<name>A0A2S7KRV1_9FLAO</name>
<dbReference type="InterPro" id="IPR006186">
    <property type="entry name" value="Ser/Thr-sp_prot-phosphatase"/>
</dbReference>
<dbReference type="InterPro" id="IPR004843">
    <property type="entry name" value="Calcineurin-like_PHP"/>
</dbReference>
<evidence type="ECO:0000313" key="3">
    <source>
        <dbReference type="Proteomes" id="UP000239800"/>
    </source>
</evidence>
<dbReference type="EMBL" id="MQUB01000001">
    <property type="protein sequence ID" value="PQB05340.1"/>
    <property type="molecule type" value="Genomic_DNA"/>
</dbReference>
<dbReference type="Proteomes" id="UP000239800">
    <property type="component" value="Unassembled WGS sequence"/>
</dbReference>
<evidence type="ECO:0000313" key="2">
    <source>
        <dbReference type="EMBL" id="PQB05340.1"/>
    </source>
</evidence>
<dbReference type="GO" id="GO:0016791">
    <property type="term" value="F:phosphatase activity"/>
    <property type="evidence" value="ECO:0007669"/>
    <property type="project" value="TreeGrafter"/>
</dbReference>
<dbReference type="RefSeq" id="WP_104813279.1">
    <property type="nucleotide sequence ID" value="NZ_MQUB01000001.1"/>
</dbReference>
<dbReference type="GO" id="GO:0005737">
    <property type="term" value="C:cytoplasm"/>
    <property type="evidence" value="ECO:0007669"/>
    <property type="project" value="TreeGrafter"/>
</dbReference>